<accession>K2PTH4</accession>
<keyword evidence="1" id="KW-1133">Transmembrane helix</keyword>
<keyword evidence="1" id="KW-0472">Membrane</keyword>
<reference evidence="2 3" key="1">
    <citation type="journal article" date="2012" name="J. Bacteriol.">
        <title>Genome Sequence of Galbibacter marinum Type Strain ck-I2-15.</title>
        <authorList>
            <person name="Lai Q."/>
            <person name="Li C."/>
            <person name="Shao Z."/>
        </authorList>
    </citation>
    <scope>NUCLEOTIDE SEQUENCE [LARGE SCALE GENOMIC DNA]</scope>
    <source>
        <strain evidence="3">ck-I2-15</strain>
    </source>
</reference>
<organism evidence="2 3">
    <name type="scientific">Galbibacter marinus</name>
    <dbReference type="NCBI Taxonomy" id="555500"/>
    <lineage>
        <taxon>Bacteria</taxon>
        <taxon>Pseudomonadati</taxon>
        <taxon>Bacteroidota</taxon>
        <taxon>Flavobacteriia</taxon>
        <taxon>Flavobacteriales</taxon>
        <taxon>Flavobacteriaceae</taxon>
        <taxon>Galbibacter</taxon>
    </lineage>
</organism>
<dbReference type="EMBL" id="AMSG01000004">
    <property type="protein sequence ID" value="EKF55845.1"/>
    <property type="molecule type" value="Genomic_DNA"/>
</dbReference>
<dbReference type="Proteomes" id="UP000007364">
    <property type="component" value="Unassembled WGS sequence"/>
</dbReference>
<keyword evidence="1" id="KW-0812">Transmembrane</keyword>
<evidence type="ECO:0000313" key="3">
    <source>
        <dbReference type="Proteomes" id="UP000007364"/>
    </source>
</evidence>
<dbReference type="PATRIC" id="fig|555500.3.peg.997"/>
<name>K2PTH4_9FLAO</name>
<dbReference type="AlphaFoldDB" id="K2PTH4"/>
<protein>
    <submittedName>
        <fullName evidence="2">Uncharacterized protein</fullName>
    </submittedName>
</protein>
<keyword evidence="3" id="KW-1185">Reference proteome</keyword>
<feature type="transmembrane region" description="Helical" evidence="1">
    <location>
        <begin position="7"/>
        <end position="27"/>
    </location>
</feature>
<dbReference type="eggNOG" id="ENOG5032Y3H">
    <property type="taxonomic scope" value="Bacteria"/>
</dbReference>
<dbReference type="STRING" id="555500.I215_04815"/>
<sequence length="94" mass="10191">MIIRKEITIGFIVGIIANVIGTLGYILIFSDLSIATSLQIAREQGHIGSILALGALLNLAAFFGFIKLKRDHRAKGVLIATFLTAIIILLLKLF</sequence>
<feature type="transmembrane region" description="Helical" evidence="1">
    <location>
        <begin position="47"/>
        <end position="65"/>
    </location>
</feature>
<evidence type="ECO:0000313" key="2">
    <source>
        <dbReference type="EMBL" id="EKF55845.1"/>
    </source>
</evidence>
<proteinExistence type="predicted"/>
<feature type="transmembrane region" description="Helical" evidence="1">
    <location>
        <begin position="77"/>
        <end position="93"/>
    </location>
</feature>
<comment type="caution">
    <text evidence="2">The sequence shown here is derived from an EMBL/GenBank/DDBJ whole genome shotgun (WGS) entry which is preliminary data.</text>
</comment>
<evidence type="ECO:0000256" key="1">
    <source>
        <dbReference type="SAM" id="Phobius"/>
    </source>
</evidence>
<gene>
    <name evidence="2" type="ORF">I215_04815</name>
</gene>